<keyword evidence="2 6" id="KW-0812">Transmembrane</keyword>
<reference evidence="8" key="1">
    <citation type="submission" date="2023-06" db="EMBL/GenBank/DDBJ databases">
        <title>Genome-scale phylogeny and comparative genomics of the fungal order Sordariales.</title>
        <authorList>
            <consortium name="Lawrence Berkeley National Laboratory"/>
            <person name="Hensen N."/>
            <person name="Bonometti L."/>
            <person name="Westerberg I."/>
            <person name="Brannstrom I.O."/>
            <person name="Guillou S."/>
            <person name="Cros-Aarteil S."/>
            <person name="Calhoun S."/>
            <person name="Haridas S."/>
            <person name="Kuo A."/>
            <person name="Mondo S."/>
            <person name="Pangilinan J."/>
            <person name="Riley R."/>
            <person name="LaButti K."/>
            <person name="Andreopoulos B."/>
            <person name="Lipzen A."/>
            <person name="Chen C."/>
            <person name="Yanf M."/>
            <person name="Daum C."/>
            <person name="Ng V."/>
            <person name="Clum A."/>
            <person name="Steindorff A."/>
            <person name="Ohm R."/>
            <person name="Martin F."/>
            <person name="Silar P."/>
            <person name="Natvig D."/>
            <person name="Lalanne C."/>
            <person name="Gautier V."/>
            <person name="Ament-velasquez S.L."/>
            <person name="Kruys A."/>
            <person name="Hutchinson M.I."/>
            <person name="Powell A.J."/>
            <person name="Barry K."/>
            <person name="Miller A.N."/>
            <person name="Grigoriev I.V."/>
            <person name="Debuchy R."/>
            <person name="Gladieux P."/>
            <person name="Thoren M.H."/>
            <person name="Johannesson H."/>
        </authorList>
    </citation>
    <scope>NUCLEOTIDE SEQUENCE</scope>
    <source>
        <strain evidence="8">SMH3391-2</strain>
    </source>
</reference>
<evidence type="ECO:0000313" key="8">
    <source>
        <dbReference type="EMBL" id="KAK0630351.1"/>
    </source>
</evidence>
<dbReference type="AlphaFoldDB" id="A0AA40C9F3"/>
<dbReference type="InterPro" id="IPR052337">
    <property type="entry name" value="SAT4-like"/>
</dbReference>
<keyword evidence="4 6" id="KW-0472">Membrane</keyword>
<feature type="domain" description="Rhodopsin" evidence="7">
    <location>
        <begin position="26"/>
        <end position="267"/>
    </location>
</feature>
<keyword evidence="3 6" id="KW-1133">Transmembrane helix</keyword>
<dbReference type="Pfam" id="PF20684">
    <property type="entry name" value="Fung_rhodopsin"/>
    <property type="match status" value="1"/>
</dbReference>
<evidence type="ECO:0000256" key="5">
    <source>
        <dbReference type="ARBA" id="ARBA00038359"/>
    </source>
</evidence>
<evidence type="ECO:0000259" key="7">
    <source>
        <dbReference type="Pfam" id="PF20684"/>
    </source>
</evidence>
<gene>
    <name evidence="8" type="ORF">B0T17DRAFT_469900</name>
</gene>
<feature type="transmembrane region" description="Helical" evidence="6">
    <location>
        <begin position="41"/>
        <end position="60"/>
    </location>
</feature>
<dbReference type="EMBL" id="JAULSR010000002">
    <property type="protein sequence ID" value="KAK0630351.1"/>
    <property type="molecule type" value="Genomic_DNA"/>
</dbReference>
<feature type="transmembrane region" description="Helical" evidence="6">
    <location>
        <begin position="242"/>
        <end position="262"/>
    </location>
</feature>
<sequence length="276" mass="30816">PHDSRRSNIIVSASVSWVIAALLVVLRFYTRGIVIRVLGPTDWSILLSLVFAGATCAGVIEQAIRGSGTHIWDLDPTDTEGGMAWGRAAWYGILFYVLSLCFSKVSIVLLYIHLFSFRWARICGQILLAIVVSSSVYMMISTFTACIPLESYWDYRVPSRYCHAQSIWWSNTGLHMATDFLIFLLPMPVVWTIMLPKRQKLILCGVFGLGFVVCFISILRLQNLIQVENHPNPDFTYAAAELSYLTAVEVNGAIACACVMTLKPFVARYFPGLLSS</sequence>
<dbReference type="Proteomes" id="UP001174934">
    <property type="component" value="Unassembled WGS sequence"/>
</dbReference>
<protein>
    <recommendedName>
        <fullName evidence="7">Rhodopsin domain-containing protein</fullName>
    </recommendedName>
</protein>
<evidence type="ECO:0000256" key="4">
    <source>
        <dbReference type="ARBA" id="ARBA00023136"/>
    </source>
</evidence>
<evidence type="ECO:0000256" key="6">
    <source>
        <dbReference type="SAM" id="Phobius"/>
    </source>
</evidence>
<comment type="similarity">
    <text evidence="5">Belongs to the SAT4 family.</text>
</comment>
<organism evidence="8 9">
    <name type="scientific">Bombardia bombarda</name>
    <dbReference type="NCBI Taxonomy" id="252184"/>
    <lineage>
        <taxon>Eukaryota</taxon>
        <taxon>Fungi</taxon>
        <taxon>Dikarya</taxon>
        <taxon>Ascomycota</taxon>
        <taxon>Pezizomycotina</taxon>
        <taxon>Sordariomycetes</taxon>
        <taxon>Sordariomycetidae</taxon>
        <taxon>Sordariales</taxon>
        <taxon>Lasiosphaeriaceae</taxon>
        <taxon>Bombardia</taxon>
    </lineage>
</organism>
<name>A0AA40C9F3_9PEZI</name>
<feature type="transmembrane region" description="Helical" evidence="6">
    <location>
        <begin position="126"/>
        <end position="153"/>
    </location>
</feature>
<feature type="transmembrane region" description="Helical" evidence="6">
    <location>
        <begin position="6"/>
        <end position="29"/>
    </location>
</feature>
<comment type="caution">
    <text evidence="8">The sequence shown here is derived from an EMBL/GenBank/DDBJ whole genome shotgun (WGS) entry which is preliminary data.</text>
</comment>
<feature type="transmembrane region" description="Helical" evidence="6">
    <location>
        <begin position="173"/>
        <end position="194"/>
    </location>
</feature>
<feature type="transmembrane region" description="Helical" evidence="6">
    <location>
        <begin position="88"/>
        <end position="114"/>
    </location>
</feature>
<feature type="non-terminal residue" evidence="8">
    <location>
        <position position="1"/>
    </location>
</feature>
<feature type="transmembrane region" description="Helical" evidence="6">
    <location>
        <begin position="201"/>
        <end position="222"/>
    </location>
</feature>
<dbReference type="GO" id="GO:0016020">
    <property type="term" value="C:membrane"/>
    <property type="evidence" value="ECO:0007669"/>
    <property type="project" value="UniProtKB-SubCell"/>
</dbReference>
<evidence type="ECO:0000256" key="2">
    <source>
        <dbReference type="ARBA" id="ARBA00022692"/>
    </source>
</evidence>
<accession>A0AA40C9F3</accession>
<dbReference type="PANTHER" id="PTHR33048">
    <property type="entry name" value="PTH11-LIKE INTEGRAL MEMBRANE PROTEIN (AFU_ORTHOLOGUE AFUA_5G11245)"/>
    <property type="match status" value="1"/>
</dbReference>
<comment type="subcellular location">
    <subcellularLocation>
        <location evidence="1">Membrane</location>
        <topology evidence="1">Multi-pass membrane protein</topology>
    </subcellularLocation>
</comment>
<evidence type="ECO:0000313" key="9">
    <source>
        <dbReference type="Proteomes" id="UP001174934"/>
    </source>
</evidence>
<feature type="non-terminal residue" evidence="8">
    <location>
        <position position="276"/>
    </location>
</feature>
<dbReference type="PANTHER" id="PTHR33048:SF47">
    <property type="entry name" value="INTEGRAL MEMBRANE PROTEIN-RELATED"/>
    <property type="match status" value="1"/>
</dbReference>
<proteinExistence type="inferred from homology"/>
<dbReference type="InterPro" id="IPR049326">
    <property type="entry name" value="Rhodopsin_dom_fungi"/>
</dbReference>
<evidence type="ECO:0000256" key="1">
    <source>
        <dbReference type="ARBA" id="ARBA00004141"/>
    </source>
</evidence>
<evidence type="ECO:0000256" key="3">
    <source>
        <dbReference type="ARBA" id="ARBA00022989"/>
    </source>
</evidence>
<keyword evidence="9" id="KW-1185">Reference proteome</keyword>